<feature type="region of interest" description="Disordered" evidence="1">
    <location>
        <begin position="20"/>
        <end position="61"/>
    </location>
</feature>
<dbReference type="EMBL" id="WOWB01000001">
    <property type="protein sequence ID" value="NLV04836.1"/>
    <property type="molecule type" value="Genomic_DNA"/>
</dbReference>
<evidence type="ECO:0000313" key="2">
    <source>
        <dbReference type="EMBL" id="KOX95170.1"/>
    </source>
</evidence>
<protein>
    <submittedName>
        <fullName evidence="2">Uncharacterized protein</fullName>
    </submittedName>
</protein>
<dbReference type="PROSITE" id="PS51257">
    <property type="entry name" value="PROKAR_LIPOPROTEIN"/>
    <property type="match status" value="1"/>
</dbReference>
<feature type="compositionally biased region" description="Low complexity" evidence="1">
    <location>
        <begin position="21"/>
        <end position="38"/>
    </location>
</feature>
<dbReference type="RefSeq" id="WP_053966923.1">
    <property type="nucleotide sequence ID" value="NZ_LIUF01000001.1"/>
</dbReference>
<reference evidence="3" key="2">
    <citation type="submission" date="2019-12" db="EMBL/GenBank/DDBJ databases">
        <title>The whole-genome sequencing of Haloarcula japonica strain pws8.</title>
        <authorList>
            <person name="Verma D.K."/>
            <person name="Gopal K."/>
            <person name="Prasad E.S."/>
        </authorList>
    </citation>
    <scope>NUCLEOTIDE SEQUENCE</scope>
    <source>
        <strain evidence="3">Pws8</strain>
    </source>
</reference>
<name>A0A0N0BQB4_9EURY</name>
<evidence type="ECO:0000256" key="1">
    <source>
        <dbReference type="SAM" id="MobiDB-lite"/>
    </source>
</evidence>
<evidence type="ECO:0000313" key="4">
    <source>
        <dbReference type="Proteomes" id="UP000037729"/>
    </source>
</evidence>
<dbReference type="PATRIC" id="fig|1705562.3.peg.1938"/>
<reference evidence="2 4" key="1">
    <citation type="submission" date="2015-08" db="EMBL/GenBank/DDBJ databases">
        <title>Genomes of Isolates from Cabo Rojo, PR.</title>
        <authorList>
            <person name="Sanchez-Nieves R.L."/>
            <person name="Montalvo-Rodriguez R."/>
        </authorList>
    </citation>
    <scope>NUCLEOTIDE SEQUENCE [LARGE SCALE GENOMIC DNA]</scope>
    <source>
        <strain evidence="2 4">SL3</strain>
    </source>
</reference>
<keyword evidence="4" id="KW-1185">Reference proteome</keyword>
<dbReference type="Proteomes" id="UP000037729">
    <property type="component" value="Unassembled WGS sequence"/>
</dbReference>
<proteinExistence type="predicted"/>
<dbReference type="Proteomes" id="UP000610611">
    <property type="component" value="Unassembled WGS sequence"/>
</dbReference>
<accession>A0A0N0BQB4</accession>
<dbReference type="AlphaFoldDB" id="A0A0N0BQB4"/>
<evidence type="ECO:0000313" key="3">
    <source>
        <dbReference type="EMBL" id="NLV04836.1"/>
    </source>
</evidence>
<sequence>MNRRNYIAIAGSSLTLLAGCTTGEESTDGETSTTATDSPGTESVTETPTDTPTPEPDPKATITDAGLLRERERYTDLARDIGSVGLGGEVIVGLEYELPVKDGAVSAIIQATVYDDDDTELDRSSMDSDAVVQDGSAFVSHEGWFAFDTSDWHTGRYTIELVINATEYGTTADPVTVEFDIVEPLGESDVALELVEKPNTIRVNEPFDLTYNIRNVSDRDSSLTVDAVVVDHEEVDAVELERDLSGNIPAGGREQFSEVDFSTNVTGEFTYRIPELGVGFPFTVEPPRD</sequence>
<comment type="caution">
    <text evidence="2">The sequence shown here is derived from an EMBL/GenBank/DDBJ whole genome shotgun (WGS) entry which is preliminary data.</text>
</comment>
<dbReference type="OrthoDB" id="222534at2157"/>
<dbReference type="EMBL" id="LIUF01000001">
    <property type="protein sequence ID" value="KOX95170.1"/>
    <property type="molecule type" value="Genomic_DNA"/>
</dbReference>
<gene>
    <name evidence="2" type="ORF">AMS69_04785</name>
    <name evidence="3" type="ORF">GOC83_01610</name>
</gene>
<organism evidence="2 4">
    <name type="scientific">Haloarcula rubripromontorii</name>
    <dbReference type="NCBI Taxonomy" id="1705562"/>
    <lineage>
        <taxon>Archaea</taxon>
        <taxon>Methanobacteriati</taxon>
        <taxon>Methanobacteriota</taxon>
        <taxon>Stenosarchaea group</taxon>
        <taxon>Halobacteria</taxon>
        <taxon>Halobacteriales</taxon>
        <taxon>Haloarculaceae</taxon>
        <taxon>Haloarcula</taxon>
    </lineage>
</organism>